<proteinExistence type="predicted"/>
<dbReference type="OrthoDB" id="5149792at2"/>
<keyword evidence="1" id="KW-0812">Transmembrane</keyword>
<organism evidence="2 3">
    <name type="scientific">Lacrimispora algidixylanolytica</name>
    <dbReference type="NCBI Taxonomy" id="94868"/>
    <lineage>
        <taxon>Bacteria</taxon>
        <taxon>Bacillati</taxon>
        <taxon>Bacillota</taxon>
        <taxon>Clostridia</taxon>
        <taxon>Lachnospirales</taxon>
        <taxon>Lachnospiraceae</taxon>
        <taxon>Lacrimispora</taxon>
    </lineage>
</organism>
<name>A0A419T9A6_9FIRM</name>
<keyword evidence="1" id="KW-1133">Transmembrane helix</keyword>
<dbReference type="Gene3D" id="3.40.109.10">
    <property type="entry name" value="NADH Oxidase"/>
    <property type="match status" value="1"/>
</dbReference>
<dbReference type="InterPro" id="IPR000415">
    <property type="entry name" value="Nitroreductase-like"/>
</dbReference>
<reference evidence="2 3" key="1">
    <citation type="submission" date="2016-08" db="EMBL/GenBank/DDBJ databases">
        <title>A new outlook on sporulation: Clostridium algidixylanolyticum.</title>
        <authorList>
            <person name="Poppleton D.I."/>
            <person name="Gribaldo S."/>
        </authorList>
    </citation>
    <scope>NUCLEOTIDE SEQUENCE [LARGE SCALE GENOMIC DNA]</scope>
    <source>
        <strain evidence="2 3">SPL73</strain>
    </source>
</reference>
<dbReference type="EMBL" id="MCIA01000003">
    <property type="protein sequence ID" value="RKD34049.1"/>
    <property type="molecule type" value="Genomic_DNA"/>
</dbReference>
<protein>
    <recommendedName>
        <fullName evidence="4">Nitroreductase domain-containing protein</fullName>
    </recommendedName>
</protein>
<dbReference type="InterPro" id="IPR050461">
    <property type="entry name" value="Nitroreductase_HadB/RutE"/>
</dbReference>
<dbReference type="NCBIfam" id="NF047509">
    <property type="entry name" value="Rv3131_FMN_oxido"/>
    <property type="match status" value="1"/>
</dbReference>
<feature type="transmembrane region" description="Helical" evidence="1">
    <location>
        <begin position="14"/>
        <end position="36"/>
    </location>
</feature>
<keyword evidence="3" id="KW-1185">Reference proteome</keyword>
<accession>A0A419T9A6</accession>
<sequence>MKGNKSSDIMAKGLLFLTVAIIFLFITLFTISGGFMKKKYLNPWSKEYFENYSDPRIRLAARGILAASGHNMQPWTLRFDSTDSMSFYLYANRERITKEVDPEYRQMMISQGTFLEYVLVAGEKEGWNVKIKLFPNGEYDEGNLLQSMDTLPVAKITLKSAQHEDTPLYNAMYMPDTNRMPYWDHELSPYEISSLESVSETSDISIKVYKELSDRSYITSYVMKSATTEAGVPRVMEETNTIFRPNEHQKNQYRYGFSVEGQGTSGLMKPVLQGMLTIFPSLNSGKSASQNFIKSTLTSVDNNPAYVMIVTQKNDRATQVRSGMIYSQLVLTGHTMGLAMQPLSQVLEEYPEMNRIYTEFKQKYAPEGGTIQMLFRTGFPKDRMPFSMRQDIMDFFVTK</sequence>
<dbReference type="SUPFAM" id="SSF55469">
    <property type="entry name" value="FMN-dependent nitroreductase-like"/>
    <property type="match status" value="1"/>
</dbReference>
<evidence type="ECO:0000313" key="3">
    <source>
        <dbReference type="Proteomes" id="UP000284277"/>
    </source>
</evidence>
<evidence type="ECO:0008006" key="4">
    <source>
        <dbReference type="Google" id="ProtNLM"/>
    </source>
</evidence>
<dbReference type="Proteomes" id="UP000284277">
    <property type="component" value="Unassembled WGS sequence"/>
</dbReference>
<comment type="caution">
    <text evidence="2">The sequence shown here is derived from an EMBL/GenBank/DDBJ whole genome shotgun (WGS) entry which is preliminary data.</text>
</comment>
<evidence type="ECO:0000256" key="1">
    <source>
        <dbReference type="SAM" id="Phobius"/>
    </source>
</evidence>
<keyword evidence="1" id="KW-0472">Membrane</keyword>
<evidence type="ECO:0000313" key="2">
    <source>
        <dbReference type="EMBL" id="RKD34049.1"/>
    </source>
</evidence>
<dbReference type="PANTHER" id="PTHR43543:SF1">
    <property type="entry name" value="MALONIC SEMIALDEHYDE REDUCTASE RUTE-RELATED"/>
    <property type="match status" value="1"/>
</dbReference>
<dbReference type="PANTHER" id="PTHR43543">
    <property type="entry name" value="MALONIC SEMIALDEHYDE REDUCTASE RUTE-RELATED"/>
    <property type="match status" value="1"/>
</dbReference>
<dbReference type="GO" id="GO:0016491">
    <property type="term" value="F:oxidoreductase activity"/>
    <property type="evidence" value="ECO:0007669"/>
    <property type="project" value="InterPro"/>
</dbReference>
<gene>
    <name evidence="2" type="ORF">BET01_12905</name>
</gene>
<dbReference type="RefSeq" id="WP_120195479.1">
    <property type="nucleotide sequence ID" value="NZ_MCIA01000003.1"/>
</dbReference>
<dbReference type="AlphaFoldDB" id="A0A419T9A6"/>